<gene>
    <name evidence="2" type="ORF">SBP1_gp075</name>
</gene>
<accession>A0A3T0IIL0</accession>
<reference evidence="2" key="1">
    <citation type="submission" date="2018-12" db="EMBL/GenBank/DDBJ databases">
        <title>Characterization of a N4-like bacteriophage infecting a coral-derived Vibrio strain.</title>
        <authorList>
            <person name="Huang S."/>
        </authorList>
    </citation>
    <scope>NUCLEOTIDE SEQUENCE [LARGE SCALE GENOMIC DNA]</scope>
</reference>
<dbReference type="Proteomes" id="UP000290131">
    <property type="component" value="Segment"/>
</dbReference>
<evidence type="ECO:0000313" key="3">
    <source>
        <dbReference type="Proteomes" id="UP000290131"/>
    </source>
</evidence>
<proteinExistence type="predicted"/>
<organism evidence="2">
    <name type="scientific">Vibrio virus vB_VspP_SBP1</name>
    <dbReference type="NCBI Taxonomy" id="2500581"/>
    <lineage>
        <taxon>Viruses</taxon>
        <taxon>Duplodnaviria</taxon>
        <taxon>Heunggongvirae</taxon>
        <taxon>Uroviricota</taxon>
        <taxon>Caudoviricetes</taxon>
        <taxon>Schitoviridae</taxon>
        <taxon>Electravirus</taxon>
        <taxon>Electravirus Sbp1</taxon>
    </lineage>
</organism>
<dbReference type="EMBL" id="MK301608">
    <property type="protein sequence ID" value="AZU99667.1"/>
    <property type="molecule type" value="Genomic_DNA"/>
</dbReference>
<sequence>MKKPILVLANGTVIDTPEYVCKDSINSSYVSFRWITCDGVQVIQDREYGCKNLSMPELKRRKEDLEEAMEFHKNKVDQQHRAELLLIRYDQCLQHMALRLIGIRHEGTPSENLKHTFRG</sequence>
<evidence type="ECO:0000313" key="2">
    <source>
        <dbReference type="EMBL" id="AZU99667.1"/>
    </source>
</evidence>
<evidence type="ECO:0000256" key="1">
    <source>
        <dbReference type="SAM" id="Coils"/>
    </source>
</evidence>
<name>A0A3T0IIL0_9CAUD</name>
<protein>
    <submittedName>
        <fullName evidence="2">Uncharacterized protein</fullName>
    </submittedName>
</protein>
<keyword evidence="3" id="KW-1185">Reference proteome</keyword>
<keyword evidence="1" id="KW-0175">Coiled coil</keyword>
<feature type="coiled-coil region" evidence="1">
    <location>
        <begin position="55"/>
        <end position="82"/>
    </location>
</feature>